<dbReference type="WBParaSite" id="L893_g28793.t1">
    <property type="protein sequence ID" value="L893_g28793.t1"/>
    <property type="gene ID" value="L893_g28793"/>
</dbReference>
<dbReference type="PANTHER" id="PTHR23021">
    <property type="entry name" value="SERPENTINE RECEPTOR, CLASS T"/>
    <property type="match status" value="1"/>
</dbReference>
<organism evidence="7 8">
    <name type="scientific">Steinernema glaseri</name>
    <dbReference type="NCBI Taxonomy" id="37863"/>
    <lineage>
        <taxon>Eukaryota</taxon>
        <taxon>Metazoa</taxon>
        <taxon>Ecdysozoa</taxon>
        <taxon>Nematoda</taxon>
        <taxon>Chromadorea</taxon>
        <taxon>Rhabditida</taxon>
        <taxon>Tylenchina</taxon>
        <taxon>Panagrolaimomorpha</taxon>
        <taxon>Strongyloidoidea</taxon>
        <taxon>Steinernematidae</taxon>
        <taxon>Steinernema</taxon>
    </lineage>
</organism>
<feature type="transmembrane region" description="Helical" evidence="5">
    <location>
        <begin position="248"/>
        <end position="274"/>
    </location>
</feature>
<feature type="transmembrane region" description="Helical" evidence="5">
    <location>
        <begin position="91"/>
        <end position="113"/>
    </location>
</feature>
<sequence length="306" mass="34741">MAMGKPVPSNGARVLYGTAYIVLAAVAIPLYSAVIFIFAKKSNFRKQSCYWIMISMGLFDLLFLVGCIPLGSRVLLNDPFPKWAEKITMNLPNAVFNGTIIMIWALALNRLFVIVSSQLFQVPSATYGIIILFSWLYVISLFFISVFEDGMEYKSLYLIAVGFRQFWAPWASKLAYANDYIGFILFGAVLVMYTVVVVYLIVRRFLLKSVHHNYTKELTILSQGIFIFLGGTLITLNATFGDVVFPSVYWYTGSYEIFLIAYTGFFNPLIYLTMNSELRREFRRLILGDKMEIVAIAGAHRRVSPL</sequence>
<keyword evidence="2 5" id="KW-0812">Transmembrane</keyword>
<dbReference type="PROSITE" id="PS50262">
    <property type="entry name" value="G_PROTEIN_RECEP_F1_2"/>
    <property type="match status" value="1"/>
</dbReference>
<accession>A0A1I7ZR66</accession>
<keyword evidence="7" id="KW-1185">Reference proteome</keyword>
<evidence type="ECO:0000256" key="3">
    <source>
        <dbReference type="ARBA" id="ARBA00022989"/>
    </source>
</evidence>
<feature type="transmembrane region" description="Helical" evidence="5">
    <location>
        <begin position="20"/>
        <end position="38"/>
    </location>
</feature>
<reference evidence="8" key="1">
    <citation type="submission" date="2016-11" db="UniProtKB">
        <authorList>
            <consortium name="WormBaseParasite"/>
        </authorList>
    </citation>
    <scope>IDENTIFICATION</scope>
</reference>
<dbReference type="Gene3D" id="1.20.1070.10">
    <property type="entry name" value="Rhodopsin 7-helix transmembrane proteins"/>
    <property type="match status" value="1"/>
</dbReference>
<dbReference type="AlphaFoldDB" id="A0A1I7ZR66"/>
<dbReference type="GO" id="GO:0016020">
    <property type="term" value="C:membrane"/>
    <property type="evidence" value="ECO:0007669"/>
    <property type="project" value="UniProtKB-SubCell"/>
</dbReference>
<dbReference type="SUPFAM" id="SSF81321">
    <property type="entry name" value="Family A G protein-coupled receptor-like"/>
    <property type="match status" value="1"/>
</dbReference>
<dbReference type="Proteomes" id="UP000095287">
    <property type="component" value="Unplaced"/>
</dbReference>
<comment type="subcellular location">
    <subcellularLocation>
        <location evidence="1">Membrane</location>
    </subcellularLocation>
</comment>
<evidence type="ECO:0000256" key="1">
    <source>
        <dbReference type="ARBA" id="ARBA00004370"/>
    </source>
</evidence>
<evidence type="ECO:0000259" key="6">
    <source>
        <dbReference type="PROSITE" id="PS50262"/>
    </source>
</evidence>
<name>A0A1I7ZR66_9BILA</name>
<dbReference type="PANTHER" id="PTHR23021:SF26">
    <property type="entry name" value="SERPENTINE RECEPTOR, CLASS T"/>
    <property type="match status" value="1"/>
</dbReference>
<feature type="domain" description="G-protein coupled receptors family 1 profile" evidence="6">
    <location>
        <begin position="30"/>
        <end position="271"/>
    </location>
</feature>
<keyword evidence="4 5" id="KW-0472">Membrane</keyword>
<evidence type="ECO:0000256" key="2">
    <source>
        <dbReference type="ARBA" id="ARBA00022692"/>
    </source>
</evidence>
<feature type="transmembrane region" description="Helical" evidence="5">
    <location>
        <begin position="214"/>
        <end position="236"/>
    </location>
</feature>
<feature type="transmembrane region" description="Helical" evidence="5">
    <location>
        <begin position="125"/>
        <end position="147"/>
    </location>
</feature>
<keyword evidence="3 5" id="KW-1133">Transmembrane helix</keyword>
<evidence type="ECO:0000256" key="4">
    <source>
        <dbReference type="ARBA" id="ARBA00023136"/>
    </source>
</evidence>
<feature type="transmembrane region" description="Helical" evidence="5">
    <location>
        <begin position="50"/>
        <end position="71"/>
    </location>
</feature>
<protein>
    <submittedName>
        <fullName evidence="8">G_PROTEIN_RECEP_F1_2 domain-containing protein</fullName>
    </submittedName>
</protein>
<evidence type="ECO:0000313" key="8">
    <source>
        <dbReference type="WBParaSite" id="L893_g28793.t1"/>
    </source>
</evidence>
<evidence type="ECO:0000313" key="7">
    <source>
        <dbReference type="Proteomes" id="UP000095287"/>
    </source>
</evidence>
<feature type="transmembrane region" description="Helical" evidence="5">
    <location>
        <begin position="180"/>
        <end position="202"/>
    </location>
</feature>
<evidence type="ECO:0000256" key="5">
    <source>
        <dbReference type="SAM" id="Phobius"/>
    </source>
</evidence>
<proteinExistence type="predicted"/>
<dbReference type="InterPro" id="IPR017452">
    <property type="entry name" value="GPCR_Rhodpsn_7TM"/>
</dbReference>
<dbReference type="InterPro" id="IPR019425">
    <property type="entry name" value="7TM_GPCR_serpentine_rcpt_Srt"/>
</dbReference>